<sequence length="110" mass="12777">MTGLWTRARLTPEQRMVRDYERTMQRALRDLGKEAVEKDSAPQLRKAIEAGAEGVAKQLRRRTSRATRRTLVQQPAARTFQTAMRRRGTSDRPPRTRPRLSKRKCERGAM</sequence>
<keyword evidence="3" id="KW-1185">Reference proteome</keyword>
<dbReference type="AlphaFoldDB" id="A0A8J5XUK5"/>
<feature type="compositionally biased region" description="Basic residues" evidence="1">
    <location>
        <begin position="95"/>
        <end position="110"/>
    </location>
</feature>
<feature type="compositionally biased region" description="Basic residues" evidence="1">
    <location>
        <begin position="58"/>
        <end position="68"/>
    </location>
</feature>
<accession>A0A8J5XUK5</accession>
<evidence type="ECO:0000313" key="2">
    <source>
        <dbReference type="EMBL" id="KAG8470879.1"/>
    </source>
</evidence>
<gene>
    <name evidence="2" type="ORF">KFE25_009300</name>
</gene>
<evidence type="ECO:0000313" key="3">
    <source>
        <dbReference type="Proteomes" id="UP000751190"/>
    </source>
</evidence>
<dbReference type="EMBL" id="JAGTXO010000001">
    <property type="protein sequence ID" value="KAG8470879.1"/>
    <property type="molecule type" value="Genomic_DNA"/>
</dbReference>
<proteinExistence type="predicted"/>
<evidence type="ECO:0000256" key="1">
    <source>
        <dbReference type="SAM" id="MobiDB-lite"/>
    </source>
</evidence>
<name>A0A8J5XUK5_DIALT</name>
<feature type="region of interest" description="Disordered" evidence="1">
    <location>
        <begin position="53"/>
        <end position="110"/>
    </location>
</feature>
<comment type="caution">
    <text evidence="2">The sequence shown here is derived from an EMBL/GenBank/DDBJ whole genome shotgun (WGS) entry which is preliminary data.</text>
</comment>
<protein>
    <submittedName>
        <fullName evidence="2">Uncharacterized protein</fullName>
    </submittedName>
</protein>
<organism evidence="2 3">
    <name type="scientific">Diacronema lutheri</name>
    <name type="common">Unicellular marine alga</name>
    <name type="synonym">Monochrysis lutheri</name>
    <dbReference type="NCBI Taxonomy" id="2081491"/>
    <lineage>
        <taxon>Eukaryota</taxon>
        <taxon>Haptista</taxon>
        <taxon>Haptophyta</taxon>
        <taxon>Pavlovophyceae</taxon>
        <taxon>Pavlovales</taxon>
        <taxon>Pavlovaceae</taxon>
        <taxon>Diacronema</taxon>
    </lineage>
</organism>
<reference evidence="2" key="1">
    <citation type="submission" date="2021-05" db="EMBL/GenBank/DDBJ databases">
        <title>The genome of the haptophyte Pavlova lutheri (Diacronema luteri, Pavlovales) - a model for lipid biosynthesis in eukaryotic algae.</title>
        <authorList>
            <person name="Hulatt C.J."/>
            <person name="Posewitz M.C."/>
        </authorList>
    </citation>
    <scope>NUCLEOTIDE SEQUENCE</scope>
    <source>
        <strain evidence="2">NIVA-4/92</strain>
    </source>
</reference>
<dbReference type="Proteomes" id="UP000751190">
    <property type="component" value="Unassembled WGS sequence"/>
</dbReference>